<gene>
    <name evidence="6" type="primary">xerD</name>
    <name evidence="6" type="ORF">BLA3211_02223</name>
</gene>
<dbReference type="InterPro" id="IPR010998">
    <property type="entry name" value="Integrase_recombinase_N"/>
</dbReference>
<feature type="domain" description="Tyr recombinase" evidence="5">
    <location>
        <begin position="175"/>
        <end position="376"/>
    </location>
</feature>
<dbReference type="PROSITE" id="PS51898">
    <property type="entry name" value="TYR_RECOMBINASE"/>
    <property type="match status" value="1"/>
</dbReference>
<evidence type="ECO:0000256" key="3">
    <source>
        <dbReference type="ARBA" id="ARBA00023125"/>
    </source>
</evidence>
<dbReference type="SUPFAM" id="SSF56349">
    <property type="entry name" value="DNA breaking-rejoining enzymes"/>
    <property type="match status" value="1"/>
</dbReference>
<evidence type="ECO:0000313" key="7">
    <source>
        <dbReference type="Proteomes" id="UP000494301"/>
    </source>
</evidence>
<reference evidence="6 7" key="1">
    <citation type="submission" date="2020-04" db="EMBL/GenBank/DDBJ databases">
        <authorList>
            <person name="Depoorter E."/>
        </authorList>
    </citation>
    <scope>NUCLEOTIDE SEQUENCE [LARGE SCALE GENOMIC DNA]</scope>
    <source>
        <strain evidence="6 7">BCC0217</strain>
    </source>
</reference>
<dbReference type="Gene3D" id="1.10.443.10">
    <property type="entry name" value="Intergrase catalytic core"/>
    <property type="match status" value="1"/>
</dbReference>
<comment type="similarity">
    <text evidence="1">Belongs to the 'phage' integrase family.</text>
</comment>
<dbReference type="AlphaFoldDB" id="A0A6J5IRZ3"/>
<evidence type="ECO:0000256" key="4">
    <source>
        <dbReference type="ARBA" id="ARBA00023172"/>
    </source>
</evidence>
<dbReference type="RefSeq" id="WP_175221296.1">
    <property type="nucleotide sequence ID" value="NZ_CABWIL020000006.1"/>
</dbReference>
<protein>
    <submittedName>
        <fullName evidence="6">Tyrosine recombinase XerD</fullName>
    </submittedName>
</protein>
<proteinExistence type="inferred from homology"/>
<evidence type="ECO:0000256" key="2">
    <source>
        <dbReference type="ARBA" id="ARBA00022908"/>
    </source>
</evidence>
<sequence>MAAVDPLSSSFVYVKEPPRIVTIASEGVPLELLSGGGKPVLSVTDSSGAIVVTAHLWLRSLVAVAGVSLAMSTVELYGRIVSYLCRWIETKGPFPHLTVDENILRLNRQNLTAWLKDMSDSQGLEHTTMHNREACIRTFLEWLATKDAGNLRDQENSPYGRDGNLRYITASPAPRSPKFIAAEHLIAALNGMHNECERCMFHTQFDTGLRISEVTGMSVSDLPDPAMYNPAFEFLPLSVRRAKGRGGQTTEKSTLISRAVLNRIKRYHSSPEYKLAPNWDIRDPRKPVFLTVNQLRWSNRNASKQFKAAVRRGDANDAMSTHWMRHGTAYSVLRSDIGKTYEERMLIAQQMLGHASLATTEIYTQIPPALLMKLTKKGQEMNRLHEAEHIRKETFLGPLQHREKRGHHV</sequence>
<keyword evidence="2" id="KW-0229">DNA integration</keyword>
<dbReference type="PANTHER" id="PTHR30349:SF41">
    <property type="entry name" value="INTEGRASE_RECOMBINASE PROTEIN MJ0367-RELATED"/>
    <property type="match status" value="1"/>
</dbReference>
<dbReference type="EMBL" id="CABWIL020000006">
    <property type="protein sequence ID" value="CAB3963146.1"/>
    <property type="molecule type" value="Genomic_DNA"/>
</dbReference>
<evidence type="ECO:0000256" key="1">
    <source>
        <dbReference type="ARBA" id="ARBA00008857"/>
    </source>
</evidence>
<evidence type="ECO:0000259" key="5">
    <source>
        <dbReference type="PROSITE" id="PS51898"/>
    </source>
</evidence>
<dbReference type="Gene3D" id="1.10.150.130">
    <property type="match status" value="1"/>
</dbReference>
<accession>A0A6J5IRZ3</accession>
<dbReference type="GO" id="GO:0015074">
    <property type="term" value="P:DNA integration"/>
    <property type="evidence" value="ECO:0007669"/>
    <property type="project" value="UniProtKB-KW"/>
</dbReference>
<dbReference type="Proteomes" id="UP000494301">
    <property type="component" value="Unassembled WGS sequence"/>
</dbReference>
<dbReference type="PANTHER" id="PTHR30349">
    <property type="entry name" value="PHAGE INTEGRASE-RELATED"/>
    <property type="match status" value="1"/>
</dbReference>
<keyword evidence="4" id="KW-0233">DNA recombination</keyword>
<dbReference type="Pfam" id="PF00589">
    <property type="entry name" value="Phage_integrase"/>
    <property type="match status" value="1"/>
</dbReference>
<dbReference type="GO" id="GO:0003677">
    <property type="term" value="F:DNA binding"/>
    <property type="evidence" value="ECO:0007669"/>
    <property type="project" value="UniProtKB-KW"/>
</dbReference>
<organism evidence="6 7">
    <name type="scientific">Burkholderia aenigmatica</name>
    <dbReference type="NCBI Taxonomy" id="2015348"/>
    <lineage>
        <taxon>Bacteria</taxon>
        <taxon>Pseudomonadati</taxon>
        <taxon>Pseudomonadota</taxon>
        <taxon>Betaproteobacteria</taxon>
        <taxon>Burkholderiales</taxon>
        <taxon>Burkholderiaceae</taxon>
        <taxon>Burkholderia</taxon>
        <taxon>Burkholderia cepacia complex</taxon>
    </lineage>
</organism>
<dbReference type="InterPro" id="IPR011010">
    <property type="entry name" value="DNA_brk_join_enz"/>
</dbReference>
<dbReference type="InterPro" id="IPR013762">
    <property type="entry name" value="Integrase-like_cat_sf"/>
</dbReference>
<dbReference type="GO" id="GO:0006310">
    <property type="term" value="P:DNA recombination"/>
    <property type="evidence" value="ECO:0007669"/>
    <property type="project" value="UniProtKB-KW"/>
</dbReference>
<dbReference type="CDD" id="cd00397">
    <property type="entry name" value="DNA_BRE_C"/>
    <property type="match status" value="1"/>
</dbReference>
<name>A0A6J5IRZ3_9BURK</name>
<evidence type="ECO:0000313" key="6">
    <source>
        <dbReference type="EMBL" id="CAB3963146.1"/>
    </source>
</evidence>
<dbReference type="InterPro" id="IPR050090">
    <property type="entry name" value="Tyrosine_recombinase_XerCD"/>
</dbReference>
<dbReference type="InterPro" id="IPR002104">
    <property type="entry name" value="Integrase_catalytic"/>
</dbReference>
<keyword evidence="3" id="KW-0238">DNA-binding</keyword>